<feature type="domain" description="HNH nuclease" evidence="1">
    <location>
        <begin position="133"/>
        <end position="175"/>
    </location>
</feature>
<dbReference type="AlphaFoldDB" id="F0XQP2"/>
<dbReference type="GeneID" id="25974717"/>
<dbReference type="InParanoid" id="F0XQP2"/>
<keyword evidence="3" id="KW-1185">Reference proteome</keyword>
<name>F0XQP2_GROCL</name>
<organism evidence="3">
    <name type="scientific">Grosmannia clavigera (strain kw1407 / UAMH 11150)</name>
    <name type="common">Blue stain fungus</name>
    <name type="synonym">Graphiocladiella clavigera</name>
    <dbReference type="NCBI Taxonomy" id="655863"/>
    <lineage>
        <taxon>Eukaryota</taxon>
        <taxon>Fungi</taxon>
        <taxon>Dikarya</taxon>
        <taxon>Ascomycota</taxon>
        <taxon>Pezizomycotina</taxon>
        <taxon>Sordariomycetes</taxon>
        <taxon>Sordariomycetidae</taxon>
        <taxon>Ophiostomatales</taxon>
        <taxon>Ophiostomataceae</taxon>
        <taxon>Leptographium</taxon>
    </lineage>
</organism>
<evidence type="ECO:0000259" key="1">
    <source>
        <dbReference type="Pfam" id="PF13391"/>
    </source>
</evidence>
<dbReference type="STRING" id="655863.F0XQP2"/>
<dbReference type="Pfam" id="PF13391">
    <property type="entry name" value="HNH_2"/>
    <property type="match status" value="1"/>
</dbReference>
<dbReference type="InterPro" id="IPR003615">
    <property type="entry name" value="HNH_nuc"/>
</dbReference>
<reference evidence="2 3" key="1">
    <citation type="journal article" date="2011" name="Proc. Natl. Acad. Sci. U.S.A.">
        <title>Genome and transcriptome analyses of the mountain pine beetle-fungal symbiont Grosmannia clavigera, a lodgepole pine pathogen.</title>
        <authorList>
            <person name="DiGuistini S."/>
            <person name="Wang Y."/>
            <person name="Liao N.Y."/>
            <person name="Taylor G."/>
            <person name="Tanguay P."/>
            <person name="Feau N."/>
            <person name="Henrissat B."/>
            <person name="Chan S.K."/>
            <person name="Hesse-Orce U."/>
            <person name="Alamouti S.M."/>
            <person name="Tsui C.K.M."/>
            <person name="Docking R.T."/>
            <person name="Levasseur A."/>
            <person name="Haridas S."/>
            <person name="Robertson G."/>
            <person name="Birol I."/>
            <person name="Holt R.A."/>
            <person name="Marra M.A."/>
            <person name="Hamelin R.C."/>
            <person name="Hirst M."/>
            <person name="Jones S.J.M."/>
            <person name="Bohlmann J."/>
            <person name="Breuil C."/>
        </authorList>
    </citation>
    <scope>NUCLEOTIDE SEQUENCE [LARGE SCALE GENOMIC DNA]</scope>
    <source>
        <strain evidence="3">kw1407 / UAMH 11150</strain>
    </source>
</reference>
<dbReference type="Proteomes" id="UP000007796">
    <property type="component" value="Unassembled WGS sequence"/>
</dbReference>
<dbReference type="HOGENOM" id="CLU_1069807_0_0_1"/>
<evidence type="ECO:0000313" key="3">
    <source>
        <dbReference type="Proteomes" id="UP000007796"/>
    </source>
</evidence>
<sequence length="260" mass="29223">MPPDIDWTSSWYSFMASYPTALLELFELGLWQERCGDEWLHRDTGTMEGVIDFSTSAPIFSNDDERSRAEQLFLSLLAHFSAPDISHEHVELLKAVSGKTPQAIPGSLQIPDTEAHRVLSGPQHVARLNALAILDMFDVGVRHLIEGQNIDRPTNAITLTQEYHDRFGDFKTVFESTDQPHTYRIESVEDRLPVLRRPMQPITRTLFLSVARILRMSGAGEYCDSVLRDMDDPEILSDGTTNLGALVSLRLGGWWNGVVA</sequence>
<dbReference type="EMBL" id="GL629807">
    <property type="protein sequence ID" value="EFW99700.1"/>
    <property type="molecule type" value="Genomic_DNA"/>
</dbReference>
<evidence type="ECO:0000313" key="2">
    <source>
        <dbReference type="EMBL" id="EFW99700.1"/>
    </source>
</evidence>
<accession>F0XQP2</accession>
<dbReference type="eggNOG" id="ENOG502SCMH">
    <property type="taxonomic scope" value="Eukaryota"/>
</dbReference>
<dbReference type="OrthoDB" id="2104739at2759"/>
<proteinExistence type="predicted"/>
<dbReference type="RefSeq" id="XP_014169432.1">
    <property type="nucleotide sequence ID" value="XM_014313957.1"/>
</dbReference>
<gene>
    <name evidence="2" type="ORF">CMQ_18</name>
</gene>
<protein>
    <recommendedName>
        <fullName evidence="1">HNH nuclease domain-containing protein</fullName>
    </recommendedName>
</protein>